<protein>
    <submittedName>
        <fullName evidence="2">Uncharacterized protein</fullName>
    </submittedName>
</protein>
<dbReference type="EMBL" id="AFCU01001942">
    <property type="protein sequence ID" value="EHC79343.1"/>
    <property type="molecule type" value="Genomic_DNA"/>
</dbReference>
<keyword evidence="1" id="KW-1133">Transmembrane helix</keyword>
<comment type="caution">
    <text evidence="2">The sequence shown here is derived from an EMBL/GenBank/DDBJ whole genome shotgun (WGS) entry which is preliminary data.</text>
</comment>
<proteinExistence type="predicted"/>
<evidence type="ECO:0000313" key="2">
    <source>
        <dbReference type="EMBL" id="EHC79343.1"/>
    </source>
</evidence>
<feature type="non-terminal residue" evidence="2">
    <location>
        <position position="76"/>
    </location>
</feature>
<dbReference type="AlphaFoldDB" id="G5R8J9"/>
<organism evidence="2 3">
    <name type="scientific">Salmonella enterica subsp. enterica serovar Senftenberg str. A4-543</name>
    <dbReference type="NCBI Taxonomy" id="913082"/>
    <lineage>
        <taxon>Bacteria</taxon>
        <taxon>Pseudomonadati</taxon>
        <taxon>Pseudomonadota</taxon>
        <taxon>Gammaproteobacteria</taxon>
        <taxon>Enterobacterales</taxon>
        <taxon>Enterobacteriaceae</taxon>
        <taxon>Salmonella</taxon>
    </lineage>
</organism>
<accession>G5R8J9</accession>
<keyword evidence="1" id="KW-0812">Transmembrane</keyword>
<feature type="transmembrane region" description="Helical" evidence="1">
    <location>
        <begin position="44"/>
        <end position="73"/>
    </location>
</feature>
<evidence type="ECO:0000256" key="1">
    <source>
        <dbReference type="SAM" id="Phobius"/>
    </source>
</evidence>
<reference evidence="2 3" key="1">
    <citation type="journal article" date="2011" name="BMC Genomics">
        <title>Genome sequencing reveals diversification of virulence factor content and possible host adaptation in distinct subpopulations of Salmonella enterica.</title>
        <authorList>
            <person name="den Bakker H.C."/>
            <person name="Moreno Switt A.I."/>
            <person name="Govoni G."/>
            <person name="Cummings C.A."/>
            <person name="Ranieri M.L."/>
            <person name="Degoricija L."/>
            <person name="Hoelzer K."/>
            <person name="Rodriguez-Rivera L.D."/>
            <person name="Brown S."/>
            <person name="Bolchacova E."/>
            <person name="Furtado M.R."/>
            <person name="Wiedmann M."/>
        </authorList>
    </citation>
    <scope>NUCLEOTIDE SEQUENCE [LARGE SCALE GENOMIC DNA]</scope>
    <source>
        <strain evidence="2 3">A4-543</strain>
    </source>
</reference>
<dbReference type="Proteomes" id="UP000005065">
    <property type="component" value="Unassembled WGS sequence"/>
</dbReference>
<sequence length="76" mass="7569">MSYAAFTALGVAASVVLMLSVALLSFTIPFCVIAAFTALGALSIAAFTALGVAASVVLVLSVALLSFTIPFCVSVP</sequence>
<gene>
    <name evidence="2" type="ORF">LTSESEN_6129</name>
</gene>
<evidence type="ECO:0000313" key="3">
    <source>
        <dbReference type="Proteomes" id="UP000005065"/>
    </source>
</evidence>
<keyword evidence="1" id="KW-0472">Membrane</keyword>
<name>G5R8J9_SALSE</name>